<keyword evidence="3" id="KW-1185">Reference proteome</keyword>
<evidence type="ECO:0000313" key="2">
    <source>
        <dbReference type="EMBL" id="KAF8771430.1"/>
    </source>
</evidence>
<feature type="region of interest" description="Disordered" evidence="1">
    <location>
        <begin position="166"/>
        <end position="281"/>
    </location>
</feature>
<feature type="compositionally biased region" description="Basic and acidic residues" evidence="1">
    <location>
        <begin position="217"/>
        <end position="226"/>
    </location>
</feature>
<dbReference type="EMBL" id="JABXBU010002228">
    <property type="protein sequence ID" value="KAF8771430.1"/>
    <property type="molecule type" value="Genomic_DNA"/>
</dbReference>
<gene>
    <name evidence="2" type="ORF">HNY73_018854</name>
</gene>
<feature type="compositionally biased region" description="Basic residues" evidence="1">
    <location>
        <begin position="264"/>
        <end position="281"/>
    </location>
</feature>
<organism evidence="2 3">
    <name type="scientific">Argiope bruennichi</name>
    <name type="common">Wasp spider</name>
    <name type="synonym">Aranea bruennichi</name>
    <dbReference type="NCBI Taxonomy" id="94029"/>
    <lineage>
        <taxon>Eukaryota</taxon>
        <taxon>Metazoa</taxon>
        <taxon>Ecdysozoa</taxon>
        <taxon>Arthropoda</taxon>
        <taxon>Chelicerata</taxon>
        <taxon>Arachnida</taxon>
        <taxon>Araneae</taxon>
        <taxon>Araneomorphae</taxon>
        <taxon>Entelegynae</taxon>
        <taxon>Araneoidea</taxon>
        <taxon>Araneidae</taxon>
        <taxon>Argiope</taxon>
    </lineage>
</organism>
<feature type="compositionally biased region" description="Polar residues" evidence="1">
    <location>
        <begin position="242"/>
        <end position="256"/>
    </location>
</feature>
<protein>
    <submittedName>
        <fullName evidence="2">Uncharacterized protein</fullName>
    </submittedName>
</protein>
<name>A0A8T0EFM0_ARGBR</name>
<feature type="compositionally biased region" description="Polar residues" evidence="1">
    <location>
        <begin position="173"/>
        <end position="182"/>
    </location>
</feature>
<proteinExistence type="predicted"/>
<dbReference type="Proteomes" id="UP000807504">
    <property type="component" value="Unassembled WGS sequence"/>
</dbReference>
<reference evidence="2" key="2">
    <citation type="submission" date="2020-06" db="EMBL/GenBank/DDBJ databases">
        <authorList>
            <person name="Sheffer M."/>
        </authorList>
    </citation>
    <scope>NUCLEOTIDE SEQUENCE</scope>
</reference>
<dbReference type="PANTHER" id="PTHR10773:SF19">
    <property type="match status" value="1"/>
</dbReference>
<accession>A0A8T0EFM0</accession>
<sequence length="801" mass="92113">MKRRTALILQMARKRQMIEKGATEAPGPSHRDEWRIVSPDPSPRDEWRIVPPVSPTAIGSTSTVLGTQEWVNNLPDPDYFELQPVQPMQYRCNDNNEMQDFCEDAGIINTDGTLNYIKTVNNGVNEMNETDGVSKKTETGIPETSETGVTKVNKTSTSITKINGNKISEENESSVTKMNENGVNEENEADVTKINENEVTEENETAVTKMNENGVNELDKTGRDSDGAPDPFAASDGEENDPSYNPDNEMSNNNILSLPDAKKPKLLTKKPKKENRRKTRKHLRQLGKEYIGRTDKLVAAKKLLPPCQNCKLNCKEKIDESQRQEMFTTFWALGDLQRQRQYVKDCMQTVAPKVERVTLNATRIRGKNQGYYVIHKGERFRVCKYFFKNTFNITDRFIRTVIEKIDNETNILKKDQRGKHQKHNKIEVTLVESVHKHINSIPKIPSHYRRQDTSRVYIEGGKSIADLHRDYKKEREIEGKKCATYNQYFQIFKTYNISFFQPKKDQCSLCRQYENSPKSDALTEKYEQHIIEKDLSRMEKQADKENSDAETAVAVYDLQAVLSVPNCLVSDFYYLSKVASYNFTIFNIKKDEVFCYFWNETQGHRGPVEIGTSVWKYLSYLDAQGDTGIPIPAISEMSVIMFKKSEPLKIYGKRSYGDAQFQIVVDLEMKKTRKSGSPTFPDYEQAYPTPFKVAKKTKEKLLGQESAVIKDDLIDKVDNLERSYLHVALRMLAVKVDVRVGTVWTIVQDRLRYRNVCAQLVSKKLTGQQKELRKGARAFQHLFRYHEDPAFLQWIVTGDEI</sequence>
<dbReference type="PANTHER" id="PTHR10773">
    <property type="entry name" value="DNA-DIRECTED RNA POLYMERASES I, II, AND III SUBUNIT RPABC2"/>
    <property type="match status" value="1"/>
</dbReference>
<dbReference type="AlphaFoldDB" id="A0A8T0EFM0"/>
<evidence type="ECO:0000313" key="3">
    <source>
        <dbReference type="Proteomes" id="UP000807504"/>
    </source>
</evidence>
<evidence type="ECO:0000256" key="1">
    <source>
        <dbReference type="SAM" id="MobiDB-lite"/>
    </source>
</evidence>
<reference evidence="2" key="1">
    <citation type="journal article" date="2020" name="bioRxiv">
        <title>Chromosome-level reference genome of the European wasp spider Argiope bruennichi: a resource for studies on range expansion and evolutionary adaptation.</title>
        <authorList>
            <person name="Sheffer M.M."/>
            <person name="Hoppe A."/>
            <person name="Krehenwinkel H."/>
            <person name="Uhl G."/>
            <person name="Kuss A.W."/>
            <person name="Jensen L."/>
            <person name="Jensen C."/>
            <person name="Gillespie R.G."/>
            <person name="Hoff K.J."/>
            <person name="Prost S."/>
        </authorList>
    </citation>
    <scope>NUCLEOTIDE SEQUENCE</scope>
</reference>
<comment type="caution">
    <text evidence="2">The sequence shown here is derived from an EMBL/GenBank/DDBJ whole genome shotgun (WGS) entry which is preliminary data.</text>
</comment>
<feature type="region of interest" description="Disordered" evidence="1">
    <location>
        <begin position="128"/>
        <end position="148"/>
    </location>
</feature>